<keyword evidence="2" id="KW-1185">Reference proteome</keyword>
<dbReference type="STRING" id="84035.SAMN05660742_11013"/>
<name>A0A1H7A021_9FIRM</name>
<dbReference type="AlphaFoldDB" id="A0A1H7A021"/>
<organism evidence="1 2">
    <name type="scientific">Propionispira arboris</name>
    <dbReference type="NCBI Taxonomy" id="84035"/>
    <lineage>
        <taxon>Bacteria</taxon>
        <taxon>Bacillati</taxon>
        <taxon>Bacillota</taxon>
        <taxon>Negativicutes</taxon>
        <taxon>Selenomonadales</taxon>
        <taxon>Selenomonadaceae</taxon>
        <taxon>Propionispira</taxon>
    </lineage>
</organism>
<dbReference type="EMBL" id="FNZK01000010">
    <property type="protein sequence ID" value="SEJ54385.1"/>
    <property type="molecule type" value="Genomic_DNA"/>
</dbReference>
<gene>
    <name evidence="1" type="ORF">SAMN05660742_11013</name>
</gene>
<proteinExistence type="predicted"/>
<dbReference type="Proteomes" id="UP000199662">
    <property type="component" value="Unassembled WGS sequence"/>
</dbReference>
<accession>A0A1H7A021</accession>
<evidence type="ECO:0000313" key="2">
    <source>
        <dbReference type="Proteomes" id="UP000199662"/>
    </source>
</evidence>
<protein>
    <submittedName>
        <fullName evidence="1">Uncharacterized protein</fullName>
    </submittedName>
</protein>
<evidence type="ECO:0000313" key="1">
    <source>
        <dbReference type="EMBL" id="SEJ54385.1"/>
    </source>
</evidence>
<sequence>MKCSYNIEQALRLFKKEKGKKKAFLFHQGQMFYFYDHEFCELDYVNLSLSCRQILVEYQRHVSSIDSIFIRIDEEKILVVKDKERVAFNSKSSDNDSFKLALSYGICYDKAEKQYLRGIVYVNAKINSQIFSAYFTEADIAALFEQLIFYRKVTTPTGLCKNNFTIGDFAKKINRKSIKGLSKLYLQGKNVTTFEC</sequence>
<reference evidence="1 2" key="1">
    <citation type="submission" date="2016-10" db="EMBL/GenBank/DDBJ databases">
        <authorList>
            <person name="de Groot N.N."/>
        </authorList>
    </citation>
    <scope>NUCLEOTIDE SEQUENCE [LARGE SCALE GENOMIC DNA]</scope>
    <source>
        <strain evidence="1 2">DSM 2179</strain>
    </source>
</reference>